<protein>
    <submittedName>
        <fullName evidence="4">Twitching motility protein PilT</fullName>
    </submittedName>
</protein>
<keyword evidence="5" id="KW-1185">Reference proteome</keyword>
<dbReference type="OrthoDB" id="5495878at2"/>
<dbReference type="Pfam" id="PF00437">
    <property type="entry name" value="T2SSE"/>
    <property type="match status" value="1"/>
</dbReference>
<dbReference type="RefSeq" id="WP_146647682.1">
    <property type="nucleotide sequence ID" value="NZ_CP012333.1"/>
</dbReference>
<gene>
    <name evidence="4" type="ORF">AKJ09_03047</name>
</gene>
<dbReference type="Gene3D" id="3.40.50.300">
    <property type="entry name" value="P-loop containing nucleotide triphosphate hydrolases"/>
    <property type="match status" value="1"/>
</dbReference>
<evidence type="ECO:0000256" key="1">
    <source>
        <dbReference type="ARBA" id="ARBA00006611"/>
    </source>
</evidence>
<evidence type="ECO:0000256" key="2">
    <source>
        <dbReference type="SAM" id="MobiDB-lite"/>
    </source>
</evidence>
<evidence type="ECO:0000313" key="4">
    <source>
        <dbReference type="EMBL" id="AKU96383.1"/>
    </source>
</evidence>
<dbReference type="InterPro" id="IPR001482">
    <property type="entry name" value="T2SS/T4SS_dom"/>
</dbReference>
<evidence type="ECO:0000313" key="5">
    <source>
        <dbReference type="Proteomes" id="UP000064967"/>
    </source>
</evidence>
<proteinExistence type="inferred from homology"/>
<dbReference type="NCBIfam" id="TIGR01420">
    <property type="entry name" value="pilT_fam"/>
    <property type="match status" value="1"/>
</dbReference>
<dbReference type="PATRIC" id="fig|1391654.3.peg.3082"/>
<organism evidence="4 5">
    <name type="scientific">Labilithrix luteola</name>
    <dbReference type="NCBI Taxonomy" id="1391654"/>
    <lineage>
        <taxon>Bacteria</taxon>
        <taxon>Pseudomonadati</taxon>
        <taxon>Myxococcota</taxon>
        <taxon>Polyangia</taxon>
        <taxon>Polyangiales</taxon>
        <taxon>Labilitrichaceae</taxon>
        <taxon>Labilithrix</taxon>
    </lineage>
</organism>
<dbReference type="SUPFAM" id="SSF52540">
    <property type="entry name" value="P-loop containing nucleoside triphosphate hydrolases"/>
    <property type="match status" value="1"/>
</dbReference>
<comment type="similarity">
    <text evidence="1">Belongs to the GSP E family.</text>
</comment>
<dbReference type="InterPro" id="IPR027417">
    <property type="entry name" value="P-loop_NTPase"/>
</dbReference>
<sequence>MARIDSLLAIVVQQGANELRLGTDREPKMLAHGSARRFHMPETNEETLRALLGDILSTDRERQLGERGRIEVPYETNAGAAFHVSLTARPSGGFDAVFLRTSSHVPVARPERIERVEREEPGPPDSFEAPSPSSGPQASVVEAPRPAFSLSLQNLPLVQQAIASRATDLHLVDSDAAVLRIDGRLTRLEGEVVDDVVATLHLDPSVRAILAKGQSVELSAEVDWNARARVHLYRAATGNAAAIRFFARTPSSLASLDFPVPLDDLVDIPHGLVIVCGATGSGKSTTLAALAHSALQRRSIVLVTLEDPIEYVLAGGSASIVRQRQVGRDVHDFATGLRDALREDPDVLVVGEMRDPETIALALTAAETGHLVFATLHSGGAASAVERIVDSYPAERQSQIRTQLADSLRAVVAQRLLPRARGAGRIPAVEVLRMNHAAASLVREAKTAQLTSVLQSGRREGMITLERSLADRVLAGEVRIEHARAAANDLAALTMYLNK</sequence>
<dbReference type="PANTHER" id="PTHR30486:SF6">
    <property type="entry name" value="TYPE IV PILUS RETRACTATION ATPASE PILT"/>
    <property type="match status" value="1"/>
</dbReference>
<dbReference type="InterPro" id="IPR006321">
    <property type="entry name" value="PilT/PilU"/>
</dbReference>
<dbReference type="KEGG" id="llu:AKJ09_03047"/>
<dbReference type="PANTHER" id="PTHR30486">
    <property type="entry name" value="TWITCHING MOTILITY PROTEIN PILT"/>
    <property type="match status" value="1"/>
</dbReference>
<evidence type="ECO:0000259" key="3">
    <source>
        <dbReference type="PROSITE" id="PS00662"/>
    </source>
</evidence>
<dbReference type="InterPro" id="IPR003593">
    <property type="entry name" value="AAA+_ATPase"/>
</dbReference>
<feature type="domain" description="Bacterial type II secretion system protein E" evidence="3">
    <location>
        <begin position="341"/>
        <end position="355"/>
    </location>
</feature>
<dbReference type="CDD" id="cd01131">
    <property type="entry name" value="PilT"/>
    <property type="match status" value="1"/>
</dbReference>
<dbReference type="GO" id="GO:0005524">
    <property type="term" value="F:ATP binding"/>
    <property type="evidence" value="ECO:0007669"/>
    <property type="project" value="InterPro"/>
</dbReference>
<dbReference type="AlphaFoldDB" id="A0A0K1PS71"/>
<accession>A0A0K1PS71</accession>
<reference evidence="4 5" key="1">
    <citation type="submission" date="2015-08" db="EMBL/GenBank/DDBJ databases">
        <authorList>
            <person name="Babu N.S."/>
            <person name="Beckwith C.J."/>
            <person name="Beseler K.G."/>
            <person name="Brison A."/>
            <person name="Carone J.V."/>
            <person name="Caskin T.P."/>
            <person name="Diamond M."/>
            <person name="Durham M.E."/>
            <person name="Foxe J.M."/>
            <person name="Go M."/>
            <person name="Henderson B.A."/>
            <person name="Jones I.B."/>
            <person name="McGettigan J.A."/>
            <person name="Micheletti S.J."/>
            <person name="Nasrallah M.E."/>
            <person name="Ortiz D."/>
            <person name="Piller C.R."/>
            <person name="Privatt S.R."/>
            <person name="Schneider S.L."/>
            <person name="Sharp S."/>
            <person name="Smith T.C."/>
            <person name="Stanton J.D."/>
            <person name="Ullery H.E."/>
            <person name="Wilson R.J."/>
            <person name="Serrano M.G."/>
            <person name="Buck G."/>
            <person name="Lee V."/>
            <person name="Wang Y."/>
            <person name="Carvalho R."/>
            <person name="Voegtly L."/>
            <person name="Shi R."/>
            <person name="Duckworth R."/>
            <person name="Johnson A."/>
            <person name="Loviza R."/>
            <person name="Walstead R."/>
            <person name="Shah Z."/>
            <person name="Kiflezghi M."/>
            <person name="Wade K."/>
            <person name="Ball S.L."/>
            <person name="Bradley K.W."/>
            <person name="Asai D.J."/>
            <person name="Bowman C.A."/>
            <person name="Russell D.A."/>
            <person name="Pope W.H."/>
            <person name="Jacobs-Sera D."/>
            <person name="Hendrix R.W."/>
            <person name="Hatfull G.F."/>
        </authorList>
    </citation>
    <scope>NUCLEOTIDE SEQUENCE [LARGE SCALE GENOMIC DNA]</scope>
    <source>
        <strain evidence="4 5">DSM 27648</strain>
    </source>
</reference>
<dbReference type="EMBL" id="CP012333">
    <property type="protein sequence ID" value="AKU96383.1"/>
    <property type="molecule type" value="Genomic_DNA"/>
</dbReference>
<dbReference type="InterPro" id="IPR050921">
    <property type="entry name" value="T4SS_GSP_E_ATPase"/>
</dbReference>
<dbReference type="Gene3D" id="3.30.450.90">
    <property type="match status" value="2"/>
</dbReference>
<dbReference type="SMART" id="SM00382">
    <property type="entry name" value="AAA"/>
    <property type="match status" value="1"/>
</dbReference>
<dbReference type="GO" id="GO:0016887">
    <property type="term" value="F:ATP hydrolysis activity"/>
    <property type="evidence" value="ECO:0007669"/>
    <property type="project" value="InterPro"/>
</dbReference>
<name>A0A0K1PS71_9BACT</name>
<feature type="region of interest" description="Disordered" evidence="2">
    <location>
        <begin position="113"/>
        <end position="141"/>
    </location>
</feature>
<dbReference type="PROSITE" id="PS00662">
    <property type="entry name" value="T2SP_E"/>
    <property type="match status" value="1"/>
</dbReference>
<dbReference type="Proteomes" id="UP000064967">
    <property type="component" value="Chromosome"/>
</dbReference>
<dbReference type="STRING" id="1391654.AKJ09_03047"/>